<feature type="transmembrane region" description="Helical" evidence="4">
    <location>
        <begin position="82"/>
        <end position="100"/>
    </location>
</feature>
<feature type="transmembrane region" description="Helical" evidence="4">
    <location>
        <begin position="314"/>
        <end position="336"/>
    </location>
</feature>
<dbReference type="PANTHER" id="PTHR11360">
    <property type="entry name" value="MONOCARBOXYLATE TRANSPORTER"/>
    <property type="match status" value="1"/>
</dbReference>
<evidence type="ECO:0000313" key="7">
    <source>
        <dbReference type="Proteomes" id="UP001596303"/>
    </source>
</evidence>
<dbReference type="InterPro" id="IPR011701">
    <property type="entry name" value="MFS"/>
</dbReference>
<feature type="transmembrane region" description="Helical" evidence="4">
    <location>
        <begin position="106"/>
        <end position="128"/>
    </location>
</feature>
<dbReference type="Gene3D" id="1.20.1250.20">
    <property type="entry name" value="MFS general substrate transporter like domains"/>
    <property type="match status" value="2"/>
</dbReference>
<dbReference type="PANTHER" id="PTHR11360:SF290">
    <property type="entry name" value="MONOCARBOXYLATE MFS PERMEASE"/>
    <property type="match status" value="1"/>
</dbReference>
<dbReference type="InterPro" id="IPR036259">
    <property type="entry name" value="MFS_trans_sf"/>
</dbReference>
<dbReference type="RefSeq" id="WP_377376984.1">
    <property type="nucleotide sequence ID" value="NZ_JBHSSW010000005.1"/>
</dbReference>
<feature type="transmembrane region" description="Helical" evidence="4">
    <location>
        <begin position="53"/>
        <end position="75"/>
    </location>
</feature>
<proteinExistence type="predicted"/>
<feature type="transmembrane region" description="Helical" evidence="4">
    <location>
        <begin position="140"/>
        <end position="161"/>
    </location>
</feature>
<dbReference type="PROSITE" id="PS50850">
    <property type="entry name" value="MFS"/>
    <property type="match status" value="1"/>
</dbReference>
<keyword evidence="3 4" id="KW-0472">Membrane</keyword>
<feature type="transmembrane region" description="Helical" evidence="4">
    <location>
        <begin position="378"/>
        <end position="400"/>
    </location>
</feature>
<dbReference type="SUPFAM" id="SSF103473">
    <property type="entry name" value="MFS general substrate transporter"/>
    <property type="match status" value="1"/>
</dbReference>
<evidence type="ECO:0000256" key="4">
    <source>
        <dbReference type="SAM" id="Phobius"/>
    </source>
</evidence>
<dbReference type="EMBL" id="JBHSSW010000005">
    <property type="protein sequence ID" value="MFC6197707.1"/>
    <property type="molecule type" value="Genomic_DNA"/>
</dbReference>
<keyword evidence="2 4" id="KW-1133">Transmembrane helix</keyword>
<feature type="transmembrane region" description="Helical" evidence="4">
    <location>
        <begin position="348"/>
        <end position="372"/>
    </location>
</feature>
<feature type="domain" description="Major facilitator superfamily (MFS) profile" evidence="5">
    <location>
        <begin position="17"/>
        <end position="411"/>
    </location>
</feature>
<keyword evidence="7" id="KW-1185">Reference proteome</keyword>
<feature type="transmembrane region" description="Helical" evidence="4">
    <location>
        <begin position="291"/>
        <end position="308"/>
    </location>
</feature>
<gene>
    <name evidence="6" type="ORF">ACFQDM_06430</name>
</gene>
<dbReference type="InterPro" id="IPR020846">
    <property type="entry name" value="MFS_dom"/>
</dbReference>
<protein>
    <submittedName>
        <fullName evidence="6">MFS transporter</fullName>
    </submittedName>
</protein>
<feature type="transmembrane region" description="Helical" evidence="4">
    <location>
        <begin position="173"/>
        <end position="193"/>
    </location>
</feature>
<name>A0ABW1S8Z6_9PROT</name>
<evidence type="ECO:0000256" key="1">
    <source>
        <dbReference type="ARBA" id="ARBA00022692"/>
    </source>
</evidence>
<feature type="transmembrane region" description="Helical" evidence="4">
    <location>
        <begin position="225"/>
        <end position="248"/>
    </location>
</feature>
<comment type="caution">
    <text evidence="6">The sequence shown here is derived from an EMBL/GenBank/DDBJ whole genome shotgun (WGS) entry which is preliminary data.</text>
</comment>
<evidence type="ECO:0000256" key="2">
    <source>
        <dbReference type="ARBA" id="ARBA00022989"/>
    </source>
</evidence>
<evidence type="ECO:0000313" key="6">
    <source>
        <dbReference type="EMBL" id="MFC6197707.1"/>
    </source>
</evidence>
<keyword evidence="1 4" id="KW-0812">Transmembrane</keyword>
<feature type="transmembrane region" description="Helical" evidence="4">
    <location>
        <begin position="12"/>
        <end position="33"/>
    </location>
</feature>
<dbReference type="Proteomes" id="UP001596303">
    <property type="component" value="Unassembled WGS sequence"/>
</dbReference>
<feature type="transmembrane region" description="Helical" evidence="4">
    <location>
        <begin position="260"/>
        <end position="279"/>
    </location>
</feature>
<accession>A0ABW1S8Z6</accession>
<evidence type="ECO:0000259" key="5">
    <source>
        <dbReference type="PROSITE" id="PS50850"/>
    </source>
</evidence>
<dbReference type="InterPro" id="IPR050327">
    <property type="entry name" value="Proton-linked_MCT"/>
</dbReference>
<organism evidence="6 7">
    <name type="scientific">Ponticaulis profundi</name>
    <dbReference type="NCBI Taxonomy" id="2665222"/>
    <lineage>
        <taxon>Bacteria</taxon>
        <taxon>Pseudomonadati</taxon>
        <taxon>Pseudomonadota</taxon>
        <taxon>Alphaproteobacteria</taxon>
        <taxon>Hyphomonadales</taxon>
        <taxon>Hyphomonadaceae</taxon>
        <taxon>Ponticaulis</taxon>
    </lineage>
</organism>
<dbReference type="Pfam" id="PF07690">
    <property type="entry name" value="MFS_1"/>
    <property type="match status" value="1"/>
</dbReference>
<evidence type="ECO:0000256" key="3">
    <source>
        <dbReference type="ARBA" id="ARBA00023136"/>
    </source>
</evidence>
<reference evidence="7" key="1">
    <citation type="journal article" date="2019" name="Int. J. Syst. Evol. Microbiol.">
        <title>The Global Catalogue of Microorganisms (GCM) 10K type strain sequencing project: providing services to taxonomists for standard genome sequencing and annotation.</title>
        <authorList>
            <consortium name="The Broad Institute Genomics Platform"/>
            <consortium name="The Broad Institute Genome Sequencing Center for Infectious Disease"/>
            <person name="Wu L."/>
            <person name="Ma J."/>
        </authorList>
    </citation>
    <scope>NUCLEOTIDE SEQUENCE [LARGE SCALE GENOMIC DNA]</scope>
    <source>
        <strain evidence="7">CGMCC-1.15741</strain>
    </source>
</reference>
<sequence>MTGTSASEFRKSWLAIIACAVGVGVGLTGLPFYTFGVFVNPLEEAFGWSRSEIMTGLLIVNGGTVFLSPLLGVLMDRFGVRVIAIPALIGLAAGFFALSFSGPGILSFYLGWVVLAILASGTTPLSWTRAISERFDQARGLALGLTLLGTGVASALGPSLVQYAISSGGWQAGYRAMGLFVLIIALPLALIGLRGTTKPKTEEASGEAAPLKEGFTFGEAVTKPAFWLIISGICFVIFAQASSTVHFIPLLRSRGISAETAAGIMGALGISVIIGRIVVGYLLDRFQAPKVARVFLMVPALSLLLLLTRDDLASAWLAAILLGLAAGAEVDLLAYLVGRYFGLRSYGLIYGVALSGFAVGGGLGPMVTGMIYEANNGYQTALIGGIVIFAIGAGLIGCLGKYPDFARQAKT</sequence>